<accession>A0A6S6R1H2</accession>
<dbReference type="EMBL" id="AP023367">
    <property type="protein sequence ID" value="BCJ93150.1"/>
    <property type="molecule type" value="Genomic_DNA"/>
</dbReference>
<dbReference type="RefSeq" id="WP_184095879.1">
    <property type="nucleotide sequence ID" value="NZ_AP023367.1"/>
</dbReference>
<evidence type="ECO:0000313" key="2">
    <source>
        <dbReference type="EMBL" id="BCJ93150.1"/>
    </source>
</evidence>
<evidence type="ECO:0000259" key="1">
    <source>
        <dbReference type="Pfam" id="PF13349"/>
    </source>
</evidence>
<gene>
    <name evidence="2" type="ORF">acsn021_07190</name>
</gene>
<dbReference type="Proteomes" id="UP000515561">
    <property type="component" value="Chromosome"/>
</dbReference>
<feature type="domain" description="DUF4097" evidence="1">
    <location>
        <begin position="61"/>
        <end position="261"/>
    </location>
</feature>
<protein>
    <recommendedName>
        <fullName evidence="1">DUF4097 domain-containing protein</fullName>
    </recommendedName>
</protein>
<dbReference type="AlphaFoldDB" id="A0A6S6R1H2"/>
<organism evidence="2 3">
    <name type="scientific">Anaerocolumna cellulosilytica</name>
    <dbReference type="NCBI Taxonomy" id="433286"/>
    <lineage>
        <taxon>Bacteria</taxon>
        <taxon>Bacillati</taxon>
        <taxon>Bacillota</taxon>
        <taxon>Clostridia</taxon>
        <taxon>Lachnospirales</taxon>
        <taxon>Lachnospiraceae</taxon>
        <taxon>Anaerocolumna</taxon>
    </lineage>
</organism>
<dbReference type="KEGG" id="acel:acsn021_07190"/>
<dbReference type="Pfam" id="PF13349">
    <property type="entry name" value="DUF4097"/>
    <property type="match status" value="1"/>
</dbReference>
<reference evidence="2 3" key="1">
    <citation type="journal article" date="2016" name="Int. J. Syst. Evol. Microbiol.">
        <title>Descriptions of Anaerotaenia torta gen. nov., sp. nov. and Anaerocolumna cellulosilytica gen. nov., sp. nov. isolated from a methanogenic reactor of cattle waste.</title>
        <authorList>
            <person name="Uek A."/>
            <person name="Ohtaki Y."/>
            <person name="Kaku N."/>
            <person name="Ueki K."/>
        </authorList>
    </citation>
    <scope>NUCLEOTIDE SEQUENCE [LARGE SCALE GENOMIC DNA]</scope>
    <source>
        <strain evidence="2 3">SN021</strain>
    </source>
</reference>
<name>A0A6S6R1H2_9FIRM</name>
<sequence>MNEFQKVIKYCAMAFAIFLTVTIIGGIAAGIISVTGAISTRTSTETIDYDENFEAVKSLYVENGVGNFTVKAGTGTTVQVVAENVSEDFTVDKNFSGELKIKSKFNFWNFLGGKNAFNNNSKITVYLPEGFEADRVKIEAGAGNVNIEELDTQRLEIEAGAGDINGLGIIAGKVSLDGGVGEITLEDVDLSDVDMDAGVGNISIEGYLRGESEINAGIGNVSLDIYGSSDDYNIKVDKGLGNVTINGQNHSSLNWNNRTAKNSLDIDGGVGNIDISFKE</sequence>
<keyword evidence="3" id="KW-1185">Reference proteome</keyword>
<proteinExistence type="predicted"/>
<dbReference type="InterPro" id="IPR025164">
    <property type="entry name" value="Toastrack_DUF4097"/>
</dbReference>
<evidence type="ECO:0000313" key="3">
    <source>
        <dbReference type="Proteomes" id="UP000515561"/>
    </source>
</evidence>